<dbReference type="RefSeq" id="WP_069194963.1">
    <property type="nucleotide sequence ID" value="NZ_RLII01000021.1"/>
</dbReference>
<comment type="caution">
    <text evidence="2">The sequence shown here is derived from an EMBL/GenBank/DDBJ whole genome shotgun (WGS) entry which is preliminary data.</text>
</comment>
<dbReference type="Gene3D" id="2.40.10.170">
    <property type="match status" value="1"/>
</dbReference>
<name>A0A4Q0I222_9FIRM</name>
<dbReference type="Pfam" id="PF02559">
    <property type="entry name" value="CarD_TRCF_RID"/>
    <property type="match status" value="1"/>
</dbReference>
<dbReference type="OrthoDB" id="9786074at2"/>
<dbReference type="Gene3D" id="1.20.58.1290">
    <property type="entry name" value="CarD-like, C-terminal domain"/>
    <property type="match status" value="1"/>
</dbReference>
<dbReference type="InterPro" id="IPR042215">
    <property type="entry name" value="CarD-like_C"/>
</dbReference>
<dbReference type="Proteomes" id="UP000289166">
    <property type="component" value="Unassembled WGS sequence"/>
</dbReference>
<dbReference type="PANTHER" id="PTHR38447:SF1">
    <property type="entry name" value="RNA POLYMERASE-BINDING TRANSCRIPTION FACTOR CARD"/>
    <property type="match status" value="1"/>
</dbReference>
<dbReference type="Pfam" id="PF21095">
    <property type="entry name" value="CarD_C"/>
    <property type="match status" value="1"/>
</dbReference>
<proteinExistence type="predicted"/>
<evidence type="ECO:0000259" key="1">
    <source>
        <dbReference type="SMART" id="SM01058"/>
    </source>
</evidence>
<organism evidence="2 3">
    <name type="scientific">Acetivibrio mesophilus</name>
    <dbReference type="NCBI Taxonomy" id="2487273"/>
    <lineage>
        <taxon>Bacteria</taxon>
        <taxon>Bacillati</taxon>
        <taxon>Bacillota</taxon>
        <taxon>Clostridia</taxon>
        <taxon>Eubacteriales</taxon>
        <taxon>Oscillospiraceae</taxon>
        <taxon>Acetivibrio</taxon>
    </lineage>
</organism>
<dbReference type="EMBL" id="RLII01000021">
    <property type="protein sequence ID" value="RXE58280.1"/>
    <property type="molecule type" value="Genomic_DNA"/>
</dbReference>
<protein>
    <submittedName>
        <fullName evidence="2">CarD family transcriptional regulator</fullName>
    </submittedName>
</protein>
<evidence type="ECO:0000313" key="3">
    <source>
        <dbReference type="Proteomes" id="UP000289166"/>
    </source>
</evidence>
<dbReference type="SMART" id="SM01058">
    <property type="entry name" value="CarD_TRCF"/>
    <property type="match status" value="1"/>
</dbReference>
<dbReference type="SUPFAM" id="SSF141259">
    <property type="entry name" value="CarD-like"/>
    <property type="match status" value="1"/>
</dbReference>
<reference evidence="3" key="1">
    <citation type="submission" date="2018-11" db="EMBL/GenBank/DDBJ databases">
        <title>Genome sequencing of a novel mesophilic and cellulolytic organism within the genus Hungateiclostridium.</title>
        <authorList>
            <person name="Rettenmaier R."/>
            <person name="Liebl W."/>
            <person name="Zverlov V."/>
        </authorList>
    </citation>
    <scope>NUCLEOTIDE SEQUENCE [LARGE SCALE GENOMIC DNA]</scope>
    <source>
        <strain evidence="3">N2K1</strain>
    </source>
</reference>
<dbReference type="PANTHER" id="PTHR38447">
    <property type="entry name" value="TRANSCRIPTION FACTOR YDEB-RELATED"/>
    <property type="match status" value="1"/>
</dbReference>
<dbReference type="InterPro" id="IPR052531">
    <property type="entry name" value="CarD-like_regulator"/>
</dbReference>
<dbReference type="InterPro" id="IPR003711">
    <property type="entry name" value="CarD-like/TRCF_RID"/>
</dbReference>
<dbReference type="InterPro" id="IPR036101">
    <property type="entry name" value="CarD-like/TRCF_RID_sf"/>
</dbReference>
<dbReference type="GO" id="GO:0009303">
    <property type="term" value="P:rRNA transcription"/>
    <property type="evidence" value="ECO:0007669"/>
    <property type="project" value="TreeGrafter"/>
</dbReference>
<feature type="domain" description="CarD-like/TRCF RNAP-interacting" evidence="1">
    <location>
        <begin position="1"/>
        <end position="111"/>
    </location>
</feature>
<gene>
    <name evidence="2" type="ORF">EFD62_13350</name>
</gene>
<accession>A0A4Q0I222</accession>
<sequence>MYNIGDKIVYPMHGAGVIESIEEKEILGNKQSYYVVKIPIGEMKVMIPTQNVDGIGIREVISEEDAEKVFLILRNKAIPSNSNWNKRYRENMGKIKSGNIYEVADVVRCLMLRDREKGLSTGERKMLNSAKQILISELVLAKNMNAMEIEGIINKFIKI</sequence>
<keyword evidence="3" id="KW-1185">Reference proteome</keyword>
<evidence type="ECO:0000313" key="2">
    <source>
        <dbReference type="EMBL" id="RXE58280.1"/>
    </source>
</evidence>
<dbReference type="AlphaFoldDB" id="A0A4Q0I222"/>
<dbReference type="InterPro" id="IPR048792">
    <property type="entry name" value="CarD_C"/>
</dbReference>